<dbReference type="EMBL" id="BDFE01000015">
    <property type="protein sequence ID" value="GAU08646.1"/>
    <property type="molecule type" value="Genomic_DNA"/>
</dbReference>
<evidence type="ECO:0000256" key="1">
    <source>
        <dbReference type="ARBA" id="ARBA00005046"/>
    </source>
</evidence>
<dbReference type="AlphaFoldDB" id="A0A194AHU7"/>
<dbReference type="Gene3D" id="3.40.980.10">
    <property type="entry name" value="MoaB/Mog-like domain"/>
    <property type="match status" value="1"/>
</dbReference>
<dbReference type="InterPro" id="IPR008284">
    <property type="entry name" value="MoCF_biosynth_CS"/>
</dbReference>
<gene>
    <name evidence="8" type="ORF">DPF_1360</name>
</gene>
<keyword evidence="4" id="KW-0501">Molybdenum cofactor biosynthesis</keyword>
<sequence>MRTTLVEPPFSTCQGTPQRLLLAEEPLDHPGPTLLGTREIHRMRAGDLLGRDTSPLLQAVARIWNPTPDGRSVAAWIMQCLEHTLPRDEALHWLPRARSLAWITLSDKGSQGKREDASGPIIEDQVRETMELSLARGFLIPDSPTRLRALLTDLALFQGFDLILTTGGTGVGPRDITPETTLAVIDKRLPGFEHAMTAASLAKTPMGVISRAVAGTLGSSLIINLPGSPKAVRENLAAILPAIGHTLDKLQGDPRDCASLFAS</sequence>
<comment type="catalytic activity">
    <reaction evidence="5">
        <text>molybdopterin + ATP + H(+) = adenylyl-molybdopterin + diphosphate</text>
        <dbReference type="Rhea" id="RHEA:31331"/>
        <dbReference type="ChEBI" id="CHEBI:15378"/>
        <dbReference type="ChEBI" id="CHEBI:30616"/>
        <dbReference type="ChEBI" id="CHEBI:33019"/>
        <dbReference type="ChEBI" id="CHEBI:58698"/>
        <dbReference type="ChEBI" id="CHEBI:62727"/>
        <dbReference type="EC" id="2.7.7.75"/>
    </reaction>
</comment>
<dbReference type="UniPathway" id="UPA00344"/>
<dbReference type="OrthoDB" id="9784492at2"/>
<dbReference type="Proteomes" id="UP000095200">
    <property type="component" value="Unassembled WGS sequence"/>
</dbReference>
<name>A0A194AHU7_9BACT</name>
<dbReference type="GO" id="GO:0061598">
    <property type="term" value="F:molybdopterin adenylyltransferase activity"/>
    <property type="evidence" value="ECO:0007669"/>
    <property type="project" value="UniProtKB-EC"/>
</dbReference>
<protein>
    <recommendedName>
        <fullName evidence="3">Molybdopterin adenylyltransferase</fullName>
        <ecNumber evidence="2">2.7.7.75</ecNumber>
    </recommendedName>
</protein>
<evidence type="ECO:0000256" key="4">
    <source>
        <dbReference type="ARBA" id="ARBA00023150"/>
    </source>
</evidence>
<dbReference type="PANTHER" id="PTHR43764">
    <property type="entry name" value="MOLYBDENUM COFACTOR BIOSYNTHESIS"/>
    <property type="match status" value="1"/>
</dbReference>
<dbReference type="CDD" id="cd00886">
    <property type="entry name" value="MogA_MoaB"/>
    <property type="match status" value="1"/>
</dbReference>
<evidence type="ECO:0000313" key="8">
    <source>
        <dbReference type="EMBL" id="GAU08646.1"/>
    </source>
</evidence>
<dbReference type="SUPFAM" id="SSF53218">
    <property type="entry name" value="Molybdenum cofactor biosynthesis proteins"/>
    <property type="match status" value="1"/>
</dbReference>
<dbReference type="InterPro" id="IPR051920">
    <property type="entry name" value="MPT_Adenylyltrnsfr/MoaC-Rel"/>
</dbReference>
<dbReference type="Pfam" id="PF00994">
    <property type="entry name" value="MoCF_biosynth"/>
    <property type="match status" value="1"/>
</dbReference>
<evidence type="ECO:0000256" key="6">
    <source>
        <dbReference type="ARBA" id="ARBA00058212"/>
    </source>
</evidence>
<dbReference type="EC" id="2.7.7.75" evidence="2"/>
<evidence type="ECO:0000256" key="2">
    <source>
        <dbReference type="ARBA" id="ARBA00012509"/>
    </source>
</evidence>
<comment type="pathway">
    <text evidence="1">Cofactor biosynthesis; molybdopterin biosynthesis.</text>
</comment>
<accession>A0A194AHU7</accession>
<evidence type="ECO:0000313" key="9">
    <source>
        <dbReference type="Proteomes" id="UP000095200"/>
    </source>
</evidence>
<dbReference type="PANTHER" id="PTHR43764:SF1">
    <property type="entry name" value="MOLYBDOPTERIN MOLYBDOTRANSFERASE"/>
    <property type="match status" value="1"/>
</dbReference>
<evidence type="ECO:0000256" key="3">
    <source>
        <dbReference type="ARBA" id="ARBA00013491"/>
    </source>
</evidence>
<dbReference type="InterPro" id="IPR036425">
    <property type="entry name" value="MoaB/Mog-like_dom_sf"/>
</dbReference>
<proteinExistence type="predicted"/>
<dbReference type="RefSeq" id="WP_083254531.1">
    <property type="nucleotide sequence ID" value="NZ_BDFE01000015.1"/>
</dbReference>
<dbReference type="GO" id="GO:0006777">
    <property type="term" value="P:Mo-molybdopterin cofactor biosynthetic process"/>
    <property type="evidence" value="ECO:0007669"/>
    <property type="project" value="UniProtKB-KW"/>
</dbReference>
<dbReference type="NCBIfam" id="TIGR00177">
    <property type="entry name" value="molyb_syn"/>
    <property type="match status" value="1"/>
</dbReference>
<dbReference type="PROSITE" id="PS01078">
    <property type="entry name" value="MOCF_BIOSYNTHESIS_1"/>
    <property type="match status" value="1"/>
</dbReference>
<comment type="caution">
    <text evidence="8">The sequence shown here is derived from an EMBL/GenBank/DDBJ whole genome shotgun (WGS) entry which is preliminary data.</text>
</comment>
<keyword evidence="9" id="KW-1185">Reference proteome</keyword>
<organism evidence="8 9">
    <name type="scientific">Desulfoplanes formicivorans</name>
    <dbReference type="NCBI Taxonomy" id="1592317"/>
    <lineage>
        <taxon>Bacteria</taxon>
        <taxon>Pseudomonadati</taxon>
        <taxon>Thermodesulfobacteriota</taxon>
        <taxon>Desulfovibrionia</taxon>
        <taxon>Desulfovibrionales</taxon>
        <taxon>Desulfoplanaceae</taxon>
        <taxon>Desulfoplanes</taxon>
    </lineage>
</organism>
<feature type="domain" description="MoaB/Mog" evidence="7">
    <location>
        <begin position="101"/>
        <end position="246"/>
    </location>
</feature>
<evidence type="ECO:0000256" key="5">
    <source>
        <dbReference type="ARBA" id="ARBA00051131"/>
    </source>
</evidence>
<reference evidence="9" key="1">
    <citation type="submission" date="2016-06" db="EMBL/GenBank/DDBJ databases">
        <title>Draft genome sequence of Desulfoplanes formicivorans strain Pf12B.</title>
        <authorList>
            <person name="Watanabe M."/>
            <person name="Kojima H."/>
            <person name="Fukui M."/>
        </authorList>
    </citation>
    <scope>NUCLEOTIDE SEQUENCE [LARGE SCALE GENOMIC DNA]</scope>
    <source>
        <strain evidence="9">Pf12B</strain>
    </source>
</reference>
<evidence type="ECO:0000259" key="7">
    <source>
        <dbReference type="SMART" id="SM00852"/>
    </source>
</evidence>
<dbReference type="InterPro" id="IPR001453">
    <property type="entry name" value="MoaB/Mog_dom"/>
</dbReference>
<comment type="function">
    <text evidence="6">Catalyzes the adenylation of molybdopterin as part of the biosynthesis of the molybdenum-cofactor.</text>
</comment>
<dbReference type="STRING" id="1592317.DPF_1360"/>
<dbReference type="SMART" id="SM00852">
    <property type="entry name" value="MoCF_biosynth"/>
    <property type="match status" value="1"/>
</dbReference>